<feature type="compositionally biased region" description="Basic and acidic residues" evidence="1">
    <location>
        <begin position="480"/>
        <end position="500"/>
    </location>
</feature>
<dbReference type="InterPro" id="IPR026961">
    <property type="entry name" value="PGG_dom"/>
</dbReference>
<keyword evidence="2" id="KW-0812">Transmembrane</keyword>
<dbReference type="SMART" id="SM00248">
    <property type="entry name" value="ANK"/>
    <property type="match status" value="6"/>
</dbReference>
<feature type="compositionally biased region" description="Basic and acidic residues" evidence="1">
    <location>
        <begin position="303"/>
        <end position="320"/>
    </location>
</feature>
<feature type="region of interest" description="Disordered" evidence="1">
    <location>
        <begin position="303"/>
        <end position="332"/>
    </location>
</feature>
<feature type="compositionally biased region" description="Low complexity" evidence="1">
    <location>
        <begin position="467"/>
        <end position="476"/>
    </location>
</feature>
<dbReference type="Pfam" id="PF00023">
    <property type="entry name" value="Ank"/>
    <property type="match status" value="1"/>
</dbReference>
<protein>
    <recommendedName>
        <fullName evidence="3">PGG domain-containing protein</fullName>
    </recommendedName>
</protein>
<proteinExistence type="predicted"/>
<feature type="region of interest" description="Disordered" evidence="1">
    <location>
        <begin position="376"/>
        <end position="411"/>
    </location>
</feature>
<organism evidence="4 5">
    <name type="scientific">Vitis vinifera</name>
    <name type="common">Grape</name>
    <dbReference type="NCBI Taxonomy" id="29760"/>
    <lineage>
        <taxon>Eukaryota</taxon>
        <taxon>Viridiplantae</taxon>
        <taxon>Streptophyta</taxon>
        <taxon>Embryophyta</taxon>
        <taxon>Tracheophyta</taxon>
        <taxon>Spermatophyta</taxon>
        <taxon>Magnoliopsida</taxon>
        <taxon>eudicotyledons</taxon>
        <taxon>Gunneridae</taxon>
        <taxon>Pentapetalae</taxon>
        <taxon>rosids</taxon>
        <taxon>Vitales</taxon>
        <taxon>Vitaceae</taxon>
        <taxon>Viteae</taxon>
        <taxon>Vitis</taxon>
    </lineage>
</organism>
<accession>A0A438F3T6</accession>
<dbReference type="Gene3D" id="1.25.40.20">
    <property type="entry name" value="Ankyrin repeat-containing domain"/>
    <property type="match status" value="2"/>
</dbReference>
<comment type="caution">
    <text evidence="4">The sequence shown here is derived from an EMBL/GenBank/DDBJ whole genome shotgun (WGS) entry which is preliminary data.</text>
</comment>
<sequence>MATLMLQIAEQDQEVEQIKKDLFKLAMQGKWNNVVKIYEKKPQAHRAKITRSGDTALHIAVSDRKEFIVEELVKCITDEEAKEASTSLPEGKGKQAEKSEHPLEIANERGNTPLHLAASIGNVRMCLCIAGGHRELVGIRNSEKETPLFLAALHGKKEAFLCLHGLCKPGEHYNYCRRGDGETILHCAISGEYFDLAYQIAHKYEGLINLYDERGHTPLHLLASKPAAFESGSRLGRFNKIIYHCLYVEQLKEESFPHYDIQQTVEDKREPEKYPKNYTTCMDFFHVLVVLWNTIKRPATWKKDSTASEKSDLENPEKGQGDAPQNQGLGGVKIKEESCEGRKEPKKHTKNHTRLSFFGVLMVLWNLIKIPGFEKHTEANKPDSENPGKNQRDATQNQGKQSSNGVDKQPQLFPPNYYISIELIKFIYRAMLVVLGLGSKQIKKIHSKKEKHLWSIQIMNKLLDSSSSEYDSSAGSQPLKTKEPDETDAFKEIEANDTKRMKTSSSTENEKRQQKKKNDEKAKETDEMAKKETPILIAAKNGIVEMVVRILELFPVAIHDMNSEKKNIVLLAVENRQTHVYALLLKREILKDSIFHVVDHEGNSALHLAAKLNDRHPWRIPGAALQMQWEIKWYEFVKNSMPIHFFVRYNNNNKTAREVFTESHADLVDKGGKWLNDTSNSCSVVAALIATVAFATSATVPGGVKEGIGVPTLENQPAFNVFSISSLIALCFSVTSVVMFLAILTSRHQEKDFGSDLPKKLLFGLSSLFISIAAILVSFCAGHFFVLKDELKYFAFPIYAVTCLPVTFFAVMQFPLYLDLICATFKKVPQRSYVAVS</sequence>
<feature type="domain" description="PGG" evidence="3">
    <location>
        <begin position="673"/>
        <end position="785"/>
    </location>
</feature>
<dbReference type="Pfam" id="PF13962">
    <property type="entry name" value="PGG"/>
    <property type="match status" value="1"/>
</dbReference>
<feature type="region of interest" description="Disordered" evidence="1">
    <location>
        <begin position="467"/>
        <end position="528"/>
    </location>
</feature>
<keyword evidence="2" id="KW-0472">Membrane</keyword>
<evidence type="ECO:0000313" key="4">
    <source>
        <dbReference type="EMBL" id="RVW54668.1"/>
    </source>
</evidence>
<evidence type="ECO:0000256" key="2">
    <source>
        <dbReference type="SAM" id="Phobius"/>
    </source>
</evidence>
<dbReference type="PANTHER" id="PTHR24177:SF103">
    <property type="entry name" value="PGG DOMAIN-CONTAINING PROTEIN"/>
    <property type="match status" value="1"/>
</dbReference>
<evidence type="ECO:0000313" key="5">
    <source>
        <dbReference type="Proteomes" id="UP000288805"/>
    </source>
</evidence>
<dbReference type="EMBL" id="QGNW01001125">
    <property type="protein sequence ID" value="RVW54668.1"/>
    <property type="molecule type" value="Genomic_DNA"/>
</dbReference>
<name>A0A438F3T6_VITVI</name>
<dbReference type="InterPro" id="IPR036770">
    <property type="entry name" value="Ankyrin_rpt-contain_sf"/>
</dbReference>
<dbReference type="Proteomes" id="UP000288805">
    <property type="component" value="Unassembled WGS sequence"/>
</dbReference>
<feature type="transmembrane region" description="Helical" evidence="2">
    <location>
        <begin position="765"/>
        <end position="787"/>
    </location>
</feature>
<evidence type="ECO:0000259" key="3">
    <source>
        <dbReference type="Pfam" id="PF13962"/>
    </source>
</evidence>
<dbReference type="AlphaFoldDB" id="A0A438F3T6"/>
<feature type="transmembrane region" description="Helical" evidence="2">
    <location>
        <begin position="793"/>
        <end position="818"/>
    </location>
</feature>
<dbReference type="SUPFAM" id="SSF48403">
    <property type="entry name" value="Ankyrin repeat"/>
    <property type="match status" value="2"/>
</dbReference>
<gene>
    <name evidence="4" type="ORF">CK203_071933</name>
</gene>
<dbReference type="InterPro" id="IPR002110">
    <property type="entry name" value="Ankyrin_rpt"/>
</dbReference>
<feature type="compositionally biased region" description="Basic and acidic residues" evidence="1">
    <location>
        <begin position="508"/>
        <end position="528"/>
    </location>
</feature>
<feature type="compositionally biased region" description="Basic and acidic residues" evidence="1">
    <location>
        <begin position="376"/>
        <end position="392"/>
    </location>
</feature>
<feature type="transmembrane region" description="Helical" evidence="2">
    <location>
        <begin position="721"/>
        <end position="744"/>
    </location>
</feature>
<reference evidence="4 5" key="1">
    <citation type="journal article" date="2018" name="PLoS Genet.">
        <title>Population sequencing reveals clonal diversity and ancestral inbreeding in the grapevine cultivar Chardonnay.</title>
        <authorList>
            <person name="Roach M.J."/>
            <person name="Johnson D.L."/>
            <person name="Bohlmann J."/>
            <person name="van Vuuren H.J."/>
            <person name="Jones S.J."/>
            <person name="Pretorius I.S."/>
            <person name="Schmidt S.A."/>
            <person name="Borneman A.R."/>
        </authorList>
    </citation>
    <scope>NUCLEOTIDE SEQUENCE [LARGE SCALE GENOMIC DNA]</scope>
    <source>
        <strain evidence="5">cv. Chardonnay</strain>
        <tissue evidence="4">Leaf</tissue>
    </source>
</reference>
<keyword evidence="2" id="KW-1133">Transmembrane helix</keyword>
<evidence type="ECO:0000256" key="1">
    <source>
        <dbReference type="SAM" id="MobiDB-lite"/>
    </source>
</evidence>
<dbReference type="PANTHER" id="PTHR24177">
    <property type="entry name" value="CASKIN"/>
    <property type="match status" value="1"/>
</dbReference>
<feature type="compositionally biased region" description="Polar residues" evidence="1">
    <location>
        <begin position="393"/>
        <end position="406"/>
    </location>
</feature>